<feature type="compositionally biased region" description="Low complexity" evidence="1">
    <location>
        <begin position="26"/>
        <end position="35"/>
    </location>
</feature>
<name>A0A699H593_TANCI</name>
<comment type="caution">
    <text evidence="2">The sequence shown here is derived from an EMBL/GenBank/DDBJ whole genome shotgun (WGS) entry which is preliminary data.</text>
</comment>
<feature type="compositionally biased region" description="Low complexity" evidence="1">
    <location>
        <begin position="90"/>
        <end position="107"/>
    </location>
</feature>
<feature type="compositionally biased region" description="Pro residues" evidence="1">
    <location>
        <begin position="47"/>
        <end position="89"/>
    </location>
</feature>
<evidence type="ECO:0000256" key="1">
    <source>
        <dbReference type="SAM" id="MobiDB-lite"/>
    </source>
</evidence>
<feature type="non-terminal residue" evidence="2">
    <location>
        <position position="228"/>
    </location>
</feature>
<feature type="compositionally biased region" description="Polar residues" evidence="1">
    <location>
        <begin position="179"/>
        <end position="192"/>
    </location>
</feature>
<protein>
    <submittedName>
        <fullName evidence="2">Uncharacterized protein</fullName>
    </submittedName>
</protein>
<feature type="compositionally biased region" description="Low complexity" evidence="1">
    <location>
        <begin position="209"/>
        <end position="222"/>
    </location>
</feature>
<feature type="region of interest" description="Disordered" evidence="1">
    <location>
        <begin position="1"/>
        <end position="228"/>
    </location>
</feature>
<reference evidence="2" key="1">
    <citation type="journal article" date="2019" name="Sci. Rep.">
        <title>Draft genome of Tanacetum cinerariifolium, the natural source of mosquito coil.</title>
        <authorList>
            <person name="Yamashiro T."/>
            <person name="Shiraishi A."/>
            <person name="Satake H."/>
            <person name="Nakayama K."/>
        </authorList>
    </citation>
    <scope>NUCLEOTIDE SEQUENCE</scope>
</reference>
<dbReference type="EMBL" id="BKCJ010100225">
    <property type="protein sequence ID" value="GEX29803.1"/>
    <property type="molecule type" value="Genomic_DNA"/>
</dbReference>
<sequence length="228" mass="24635">MESSSKRKAIKEGKKPVPGPPGSGGDTDPIDSPSSAYDLESNKSSLPSPPRYAPPPPSSNMPPPPSNNQPPPSNFPPPSSSIPPPPPPSYHSNDYPSNNSDDFPSNNHQQHPSDNPTYNQTYHHPSSYPQEPQNHFSQNYPSQDASHNYPNFQSYPSFSETSLPAVPPPPAHYPSSYYQGSEQPFSLSSTRPTDYPSMGQYKPSAGNGSVPAPVPESAPVSSQSYQYD</sequence>
<proteinExistence type="predicted"/>
<dbReference type="AlphaFoldDB" id="A0A699H593"/>
<organism evidence="2">
    <name type="scientific">Tanacetum cinerariifolium</name>
    <name type="common">Dalmatian daisy</name>
    <name type="synonym">Chrysanthemum cinerariifolium</name>
    <dbReference type="NCBI Taxonomy" id="118510"/>
    <lineage>
        <taxon>Eukaryota</taxon>
        <taxon>Viridiplantae</taxon>
        <taxon>Streptophyta</taxon>
        <taxon>Embryophyta</taxon>
        <taxon>Tracheophyta</taxon>
        <taxon>Spermatophyta</taxon>
        <taxon>Magnoliopsida</taxon>
        <taxon>eudicotyledons</taxon>
        <taxon>Gunneridae</taxon>
        <taxon>Pentapetalae</taxon>
        <taxon>asterids</taxon>
        <taxon>campanulids</taxon>
        <taxon>Asterales</taxon>
        <taxon>Asteraceae</taxon>
        <taxon>Asteroideae</taxon>
        <taxon>Anthemideae</taxon>
        <taxon>Anthemidinae</taxon>
        <taxon>Tanacetum</taxon>
    </lineage>
</organism>
<feature type="compositionally biased region" description="Polar residues" evidence="1">
    <location>
        <begin position="108"/>
        <end position="162"/>
    </location>
</feature>
<evidence type="ECO:0000313" key="2">
    <source>
        <dbReference type="EMBL" id="GEX29803.1"/>
    </source>
</evidence>
<gene>
    <name evidence="2" type="ORF">Tci_301778</name>
</gene>
<accession>A0A699H593</accession>